<dbReference type="EC" id="6.5.1.4" evidence="5 6"/>
<dbReference type="Gene3D" id="3.65.10.20">
    <property type="entry name" value="RNA 3'-terminal phosphate cyclase domain"/>
    <property type="match status" value="1"/>
</dbReference>
<evidence type="ECO:0000259" key="7">
    <source>
        <dbReference type="Pfam" id="PF01137"/>
    </source>
</evidence>
<evidence type="ECO:0000313" key="9">
    <source>
        <dbReference type="EMBL" id="MFC7059606.1"/>
    </source>
</evidence>
<dbReference type="PANTHER" id="PTHR11096">
    <property type="entry name" value="RNA 3' TERMINAL PHOSPHATE CYCLASE"/>
    <property type="match status" value="1"/>
</dbReference>
<protein>
    <recommendedName>
        <fullName evidence="2 5">RNA 3'-terminal phosphate cyclase</fullName>
        <shortName evidence="5">RNA cyclase</shortName>
        <shortName evidence="5">RNA-3'-phosphate cyclase</shortName>
        <ecNumber evidence="5 6">6.5.1.4</ecNumber>
    </recommendedName>
</protein>
<comment type="function">
    <text evidence="5">Catalyzes the conversion of 3'-phosphate to a 2',3'-cyclic phosphodiester at the end of RNA. The mechanism of action of the enzyme occurs in 3 steps: (A) adenylation of the enzyme by ATP; (B) transfer of adenylate to an RNA-N3'P to produce RNA-N3'PP5'A; (C) and attack of the adjacent 2'-hydroxyl on the 3'-phosphorus in the diester linkage to produce the cyclic end product. The biological role of this enzyme is unknown but it is likely to function in some aspects of cellular RNA processing.</text>
</comment>
<evidence type="ECO:0000256" key="6">
    <source>
        <dbReference type="NCBIfam" id="TIGR03399"/>
    </source>
</evidence>
<dbReference type="Gene3D" id="3.30.360.20">
    <property type="entry name" value="RNA 3'-terminal phosphate cyclase, insert domain"/>
    <property type="match status" value="1"/>
</dbReference>
<comment type="caution">
    <text evidence="9">The sequence shown here is derived from an EMBL/GenBank/DDBJ whole genome shotgun (WGS) entry which is preliminary data.</text>
</comment>
<evidence type="ECO:0000313" key="10">
    <source>
        <dbReference type="Proteomes" id="UP001596445"/>
    </source>
</evidence>
<evidence type="ECO:0000256" key="5">
    <source>
        <dbReference type="HAMAP-Rule" id="MF_00200"/>
    </source>
</evidence>
<proteinExistence type="inferred from homology"/>
<gene>
    <name evidence="5 9" type="primary">rtcA</name>
    <name evidence="9" type="ORF">ACFQQG_17220</name>
</gene>
<feature type="binding site" evidence="5">
    <location>
        <position position="98"/>
    </location>
    <ligand>
        <name>ATP</name>
        <dbReference type="ChEBI" id="CHEBI:30616"/>
    </ligand>
</feature>
<dbReference type="InterPro" id="IPR000228">
    <property type="entry name" value="RNA3'_term_phos_cyc"/>
</dbReference>
<dbReference type="GO" id="GO:0003963">
    <property type="term" value="F:RNA-3'-phosphate cyclase activity"/>
    <property type="evidence" value="ECO:0007669"/>
    <property type="project" value="UniProtKB-UniRule"/>
</dbReference>
<dbReference type="GO" id="GO:0005737">
    <property type="term" value="C:cytoplasm"/>
    <property type="evidence" value="ECO:0007669"/>
    <property type="project" value="UniProtKB-SubCell"/>
</dbReference>
<comment type="subcellular location">
    <subcellularLocation>
        <location evidence="5">Cytoplasm</location>
    </subcellularLocation>
</comment>
<feature type="binding site" evidence="5">
    <location>
        <begin position="281"/>
        <end position="285"/>
    </location>
    <ligand>
        <name>ATP</name>
        <dbReference type="ChEBI" id="CHEBI:30616"/>
    </ligand>
</feature>
<comment type="similarity">
    <text evidence="1 5">Belongs to the RNA 3'-terminal cyclase family. Type 1 subfamily.</text>
</comment>
<evidence type="ECO:0000256" key="1">
    <source>
        <dbReference type="ARBA" id="ARBA00009206"/>
    </source>
</evidence>
<reference evidence="9 10" key="1">
    <citation type="journal article" date="2019" name="Int. J. Syst. Evol. Microbiol.">
        <title>The Global Catalogue of Microorganisms (GCM) 10K type strain sequencing project: providing services to taxonomists for standard genome sequencing and annotation.</title>
        <authorList>
            <consortium name="The Broad Institute Genomics Platform"/>
            <consortium name="The Broad Institute Genome Sequencing Center for Infectious Disease"/>
            <person name="Wu L."/>
            <person name="Ma J."/>
        </authorList>
    </citation>
    <scope>NUCLEOTIDE SEQUENCE [LARGE SCALE GENOMIC DNA]</scope>
    <source>
        <strain evidence="9 10">JCM 30072</strain>
    </source>
</reference>
<evidence type="ECO:0000256" key="4">
    <source>
        <dbReference type="ARBA" id="ARBA00022741"/>
    </source>
</evidence>
<dbReference type="PIRSF" id="PIRSF005378">
    <property type="entry name" value="RNA3'_term_phos_cycl_euk"/>
    <property type="match status" value="1"/>
</dbReference>
<dbReference type="NCBIfam" id="TIGR03399">
    <property type="entry name" value="RNA_3prim_cycl"/>
    <property type="match status" value="1"/>
</dbReference>
<dbReference type="RefSeq" id="WP_267162389.1">
    <property type="nucleotide sequence ID" value="NZ_CP112972.1"/>
</dbReference>
<accession>A0ABD5W603</accession>
<dbReference type="InterPro" id="IPR036553">
    <property type="entry name" value="RPTC_insert"/>
</dbReference>
<dbReference type="GeneID" id="76631782"/>
<evidence type="ECO:0000259" key="8">
    <source>
        <dbReference type="Pfam" id="PF05189"/>
    </source>
</evidence>
<dbReference type="NCBIfam" id="NF003246">
    <property type="entry name" value="PRK04204.1-2"/>
    <property type="match status" value="1"/>
</dbReference>
<feature type="domain" description="RNA 3'-terminal phosphate cyclase insert" evidence="8">
    <location>
        <begin position="178"/>
        <end position="270"/>
    </location>
</feature>
<dbReference type="AlphaFoldDB" id="A0ABD5W603"/>
<keyword evidence="5" id="KW-0067">ATP-binding</keyword>
<dbReference type="GO" id="GO:0006396">
    <property type="term" value="P:RNA processing"/>
    <property type="evidence" value="ECO:0007669"/>
    <property type="project" value="UniProtKB-UniRule"/>
</dbReference>
<dbReference type="InterPro" id="IPR037136">
    <property type="entry name" value="RNA3'_phos_cyclase_dom_sf"/>
</dbReference>
<keyword evidence="5" id="KW-0963">Cytoplasm</keyword>
<dbReference type="EMBL" id="JBHSZI010000001">
    <property type="protein sequence ID" value="MFC7059606.1"/>
    <property type="molecule type" value="Genomic_DNA"/>
</dbReference>
<comment type="catalytic activity">
    <reaction evidence="5">
        <text>a 3'-end 3'-phospho-ribonucleotide-RNA + ATP = a 3'-end 2',3'-cyclophospho-ribonucleotide-RNA + AMP + diphosphate</text>
        <dbReference type="Rhea" id="RHEA:23976"/>
        <dbReference type="Rhea" id="RHEA-COMP:10463"/>
        <dbReference type="Rhea" id="RHEA-COMP:10464"/>
        <dbReference type="ChEBI" id="CHEBI:30616"/>
        <dbReference type="ChEBI" id="CHEBI:33019"/>
        <dbReference type="ChEBI" id="CHEBI:83062"/>
        <dbReference type="ChEBI" id="CHEBI:83064"/>
        <dbReference type="ChEBI" id="CHEBI:456215"/>
        <dbReference type="EC" id="6.5.1.4"/>
    </reaction>
</comment>
<feature type="active site" description="Tele-AMP-histidine intermediate" evidence="5">
    <location>
        <position position="305"/>
    </location>
</feature>
<keyword evidence="3 5" id="KW-0436">Ligase</keyword>
<dbReference type="PANTHER" id="PTHR11096:SF0">
    <property type="entry name" value="RNA 3'-TERMINAL PHOSPHATE CYCLASE"/>
    <property type="match status" value="1"/>
</dbReference>
<dbReference type="InterPro" id="IPR017770">
    <property type="entry name" value="RNA3'_term_phos_cyc_type_1"/>
</dbReference>
<organism evidence="9 10">
    <name type="scientific">Halovenus salina</name>
    <dbReference type="NCBI Taxonomy" id="1510225"/>
    <lineage>
        <taxon>Archaea</taxon>
        <taxon>Methanobacteriati</taxon>
        <taxon>Methanobacteriota</taxon>
        <taxon>Stenosarchaea group</taxon>
        <taxon>Halobacteria</taxon>
        <taxon>Halobacteriales</taxon>
        <taxon>Haloarculaceae</taxon>
        <taxon>Halovenus</taxon>
    </lineage>
</organism>
<dbReference type="SUPFAM" id="SSF52913">
    <property type="entry name" value="RNA 3'-terminal phosphate cyclase, RPTC, insert domain"/>
    <property type="match status" value="1"/>
</dbReference>
<evidence type="ECO:0000256" key="2">
    <source>
        <dbReference type="ARBA" id="ARBA00021428"/>
    </source>
</evidence>
<dbReference type="Pfam" id="PF01137">
    <property type="entry name" value="RTC"/>
    <property type="match status" value="1"/>
</dbReference>
<dbReference type="Pfam" id="PF05189">
    <property type="entry name" value="RTC_insert"/>
    <property type="match status" value="1"/>
</dbReference>
<dbReference type="GO" id="GO:0005524">
    <property type="term" value="F:ATP binding"/>
    <property type="evidence" value="ECO:0007669"/>
    <property type="project" value="UniProtKB-KW"/>
</dbReference>
<dbReference type="Proteomes" id="UP001596445">
    <property type="component" value="Unassembled WGS sequence"/>
</dbReference>
<dbReference type="HAMAP" id="MF_00200">
    <property type="entry name" value="RTC"/>
    <property type="match status" value="1"/>
</dbReference>
<dbReference type="SUPFAM" id="SSF55205">
    <property type="entry name" value="EPT/RTPC-like"/>
    <property type="match status" value="1"/>
</dbReference>
<dbReference type="InterPro" id="IPR013792">
    <property type="entry name" value="RNA3'P_cycl/enolpyr_Trfase_a/b"/>
</dbReference>
<feature type="domain" description="RNA 3'-terminal phosphate cyclase" evidence="7">
    <location>
        <begin position="9"/>
        <end position="316"/>
    </location>
</feature>
<dbReference type="InterPro" id="IPR023797">
    <property type="entry name" value="RNA3'_phos_cyclase_dom"/>
</dbReference>
<dbReference type="InterPro" id="IPR013791">
    <property type="entry name" value="RNA3'-term_phos_cycl_insert"/>
</dbReference>
<sequence>MLKIDGSAGGGQLLRTALSLSAVTEQPVTVTNIRGARPEPGLKPQHLTAVEVLGAACDATVDGVTAGSEEVVFRPGEPSSGDLQFDIGTAGSISLVFDTVLPVAVALDGQLSVTVSGGTAVKWAPPLSTYRQVKLPVCRQFGLAGAVERHRSGFYPAGGGKATLHLWPSTLSSLSLEERGRLQGARVYSRASDDLNDVAKRQATAARRALEDAGIDLIEQRVTATNAASTGSSVTIGLYFERTRAGFDALGEPGKRARRVAKDAVEPALAFTEGRGSVDRHLADQLLVFLALAGGTVSVPTYTDHIETSLALLGRFGFDIAVDETGRAVKLTA</sequence>
<keyword evidence="10" id="KW-1185">Reference proteome</keyword>
<name>A0ABD5W603_9EURY</name>
<keyword evidence="4 5" id="KW-0547">Nucleotide-binding</keyword>
<evidence type="ECO:0000256" key="3">
    <source>
        <dbReference type="ARBA" id="ARBA00022598"/>
    </source>
</evidence>